<dbReference type="AlphaFoldDB" id="A0A502LJL2"/>
<accession>A0A502LJL2</accession>
<dbReference type="InterPro" id="IPR009081">
    <property type="entry name" value="PP-bd_ACP"/>
</dbReference>
<dbReference type="EMBL" id="SDPB01000019">
    <property type="protein sequence ID" value="TPH22425.1"/>
    <property type="molecule type" value="Genomic_DNA"/>
</dbReference>
<gene>
    <name evidence="2" type="ORF">EUX48_05510</name>
</gene>
<feature type="domain" description="Carrier" evidence="1">
    <location>
        <begin position="1"/>
        <end position="75"/>
    </location>
</feature>
<dbReference type="RefSeq" id="WP_140536400.1">
    <property type="nucleotide sequence ID" value="NZ_SDPB01000019.1"/>
</dbReference>
<proteinExistence type="predicted"/>
<name>A0A502LJL2_HAEHA</name>
<evidence type="ECO:0000313" key="2">
    <source>
        <dbReference type="EMBL" id="TPH22425.1"/>
    </source>
</evidence>
<evidence type="ECO:0000259" key="1">
    <source>
        <dbReference type="PROSITE" id="PS50075"/>
    </source>
</evidence>
<dbReference type="InterPro" id="IPR036736">
    <property type="entry name" value="ACP-like_sf"/>
</dbReference>
<reference evidence="2 3" key="1">
    <citation type="submission" date="2019-01" db="EMBL/GenBank/DDBJ databases">
        <title>Comparative genomic analysis identifies haemin-independent Haemophilus haemolyticus: a formal re-classification of Haemophilus intermedius.</title>
        <authorList>
            <person name="Harris T.M."/>
            <person name="Price E.P."/>
            <person name="Sarovich D.S."/>
            <person name="Norskov-Lauritsen N."/>
            <person name="Beissbarth J."/>
            <person name="Chang A.B."/>
            <person name="Smith-Vaughan H.C."/>
        </authorList>
    </citation>
    <scope>NUCLEOTIDE SEQUENCE [LARGE SCALE GENOMIC DNA]</scope>
    <source>
        <strain evidence="2 3">60824 B Hi-4</strain>
    </source>
</reference>
<dbReference type="Gene3D" id="1.10.1200.10">
    <property type="entry name" value="ACP-like"/>
    <property type="match status" value="1"/>
</dbReference>
<sequence length="75" mass="8408">MSTAKQVLQLISQIVQKDVSDSEELLSSGLIDSVSVMDLVVAIKETFHVEIPFEEIVEIMSNSSTIIEYVEKHKK</sequence>
<dbReference type="Proteomes" id="UP000316888">
    <property type="component" value="Unassembled WGS sequence"/>
</dbReference>
<dbReference type="SUPFAM" id="SSF47336">
    <property type="entry name" value="ACP-like"/>
    <property type="match status" value="1"/>
</dbReference>
<dbReference type="PROSITE" id="PS50075">
    <property type="entry name" value="CARRIER"/>
    <property type="match status" value="1"/>
</dbReference>
<organism evidence="2 3">
    <name type="scientific">Haemophilus haemolyticus</name>
    <dbReference type="NCBI Taxonomy" id="726"/>
    <lineage>
        <taxon>Bacteria</taxon>
        <taxon>Pseudomonadati</taxon>
        <taxon>Pseudomonadota</taxon>
        <taxon>Gammaproteobacteria</taxon>
        <taxon>Pasteurellales</taxon>
        <taxon>Pasteurellaceae</taxon>
        <taxon>Haemophilus</taxon>
    </lineage>
</organism>
<evidence type="ECO:0000313" key="3">
    <source>
        <dbReference type="Proteomes" id="UP000316888"/>
    </source>
</evidence>
<comment type="caution">
    <text evidence="2">The sequence shown here is derived from an EMBL/GenBank/DDBJ whole genome shotgun (WGS) entry which is preliminary data.</text>
</comment>
<dbReference type="Pfam" id="PF00550">
    <property type="entry name" value="PP-binding"/>
    <property type="match status" value="1"/>
</dbReference>
<protein>
    <submittedName>
        <fullName evidence="2">Acyl carrier protein</fullName>
    </submittedName>
</protein>